<sequence length="54" mass="5951">MVPARVDGEKYTVPVGEVFGERCETVGARPAVQEQDRRAVSALAYRQCRAVAQE</sequence>
<evidence type="ECO:0000313" key="1">
    <source>
        <dbReference type="EMBL" id="GAA2244059.1"/>
    </source>
</evidence>
<gene>
    <name evidence="1" type="ORF">GCM10010430_27250</name>
</gene>
<dbReference type="Proteomes" id="UP001500305">
    <property type="component" value="Unassembled WGS sequence"/>
</dbReference>
<protein>
    <submittedName>
        <fullName evidence="1">Uncharacterized protein</fullName>
    </submittedName>
</protein>
<proteinExistence type="predicted"/>
<accession>A0ABN3DXU5</accession>
<dbReference type="EMBL" id="BAAATR010000010">
    <property type="protein sequence ID" value="GAA2244059.1"/>
    <property type="molecule type" value="Genomic_DNA"/>
</dbReference>
<evidence type="ECO:0000313" key="2">
    <source>
        <dbReference type="Proteomes" id="UP001500305"/>
    </source>
</evidence>
<comment type="caution">
    <text evidence="1">The sequence shown here is derived from an EMBL/GenBank/DDBJ whole genome shotgun (WGS) entry which is preliminary data.</text>
</comment>
<name>A0ABN3DXU5_9ACTN</name>
<reference evidence="1 2" key="1">
    <citation type="journal article" date="2019" name="Int. J. Syst. Evol. Microbiol.">
        <title>The Global Catalogue of Microorganisms (GCM) 10K type strain sequencing project: providing services to taxonomists for standard genome sequencing and annotation.</title>
        <authorList>
            <consortium name="The Broad Institute Genomics Platform"/>
            <consortium name="The Broad Institute Genome Sequencing Center for Infectious Disease"/>
            <person name="Wu L."/>
            <person name="Ma J."/>
        </authorList>
    </citation>
    <scope>NUCLEOTIDE SEQUENCE [LARGE SCALE GENOMIC DNA]</scope>
    <source>
        <strain evidence="1 2">JCM 7356</strain>
    </source>
</reference>
<keyword evidence="2" id="KW-1185">Reference proteome</keyword>
<organism evidence="1 2">
    <name type="scientific">Kitasatospora cystarginea</name>
    <dbReference type="NCBI Taxonomy" id="58350"/>
    <lineage>
        <taxon>Bacteria</taxon>
        <taxon>Bacillati</taxon>
        <taxon>Actinomycetota</taxon>
        <taxon>Actinomycetes</taxon>
        <taxon>Kitasatosporales</taxon>
        <taxon>Streptomycetaceae</taxon>
        <taxon>Kitasatospora</taxon>
    </lineage>
</organism>